<dbReference type="Pfam" id="PF00857">
    <property type="entry name" value="Isochorismatase"/>
    <property type="match status" value="1"/>
</dbReference>
<reference evidence="3 4" key="1">
    <citation type="submission" date="2015-02" db="EMBL/GenBank/DDBJ databases">
        <title>Draft genome sequences of ten Microbacterium spp. with emphasis on heavy metal contaminated environments.</title>
        <authorList>
            <person name="Corretto E."/>
        </authorList>
    </citation>
    <scope>NUCLEOTIDE SEQUENCE [LARGE SCALE GENOMIC DNA]</scope>
    <source>
        <strain evidence="3 4">DSM 12510</strain>
    </source>
</reference>
<accession>A0A0M2HG75</accession>
<gene>
    <name evidence="3" type="primary">yecD_1</name>
    <name evidence="3" type="ORF">RS81_00140</name>
</gene>
<evidence type="ECO:0000256" key="1">
    <source>
        <dbReference type="ARBA" id="ARBA00022801"/>
    </source>
</evidence>
<dbReference type="OrthoDB" id="3174612at2"/>
<dbReference type="InterPro" id="IPR036380">
    <property type="entry name" value="Isochorismatase-like_sf"/>
</dbReference>
<dbReference type="GO" id="GO:0016787">
    <property type="term" value="F:hydrolase activity"/>
    <property type="evidence" value="ECO:0007669"/>
    <property type="project" value="UniProtKB-KW"/>
</dbReference>
<dbReference type="SUPFAM" id="SSF52499">
    <property type="entry name" value="Isochorismatase-like hydrolases"/>
    <property type="match status" value="1"/>
</dbReference>
<proteinExistence type="predicted"/>
<sequence length="182" mass="19069">MIPKDPSGVSPDAALLVIDLQRGTAANPFVTPIEDVVAHAGRLATAFRAHGMPVAVATFALGGAPGRSEPEGFGDALPEVGEGPEDLRVTRTAWSAFSGTDLDQQLRARGIHRLVVVGVATSIGVESTLRDAHDRGYELVVVADAVTDLAAETHENSIGRIFPMMAQVVEAAELLTALDIRP</sequence>
<dbReference type="EMBL" id="JYIZ01000018">
    <property type="protein sequence ID" value="KJL45659.1"/>
    <property type="molecule type" value="Genomic_DNA"/>
</dbReference>
<dbReference type="PATRIC" id="fig|92835.4.peg.146"/>
<dbReference type="PANTHER" id="PTHR43540:SF7">
    <property type="entry name" value="ISOCHORISMATASE FAMILY PROTEIN YECD"/>
    <property type="match status" value="1"/>
</dbReference>
<protein>
    <submittedName>
        <fullName evidence="3">Isochorismatase family protein YecD</fullName>
        <ecNumber evidence="3">3.-.-.-</ecNumber>
    </submittedName>
</protein>
<dbReference type="AlphaFoldDB" id="A0A0M2HG75"/>
<dbReference type="Gene3D" id="3.40.50.850">
    <property type="entry name" value="Isochorismatase-like"/>
    <property type="match status" value="1"/>
</dbReference>
<dbReference type="CDD" id="cd00431">
    <property type="entry name" value="cysteine_hydrolases"/>
    <property type="match status" value="1"/>
</dbReference>
<dbReference type="RefSeq" id="WP_045274158.1">
    <property type="nucleotide sequence ID" value="NZ_BAAAUP010000002.1"/>
</dbReference>
<organism evidence="3 4">
    <name type="scientific">Microbacterium terrae</name>
    <dbReference type="NCBI Taxonomy" id="69369"/>
    <lineage>
        <taxon>Bacteria</taxon>
        <taxon>Bacillati</taxon>
        <taxon>Actinomycetota</taxon>
        <taxon>Actinomycetes</taxon>
        <taxon>Micrococcales</taxon>
        <taxon>Microbacteriaceae</taxon>
        <taxon>Microbacterium</taxon>
    </lineage>
</organism>
<dbReference type="PANTHER" id="PTHR43540">
    <property type="entry name" value="PEROXYUREIDOACRYLATE/UREIDOACRYLATE AMIDOHYDROLASE-RELATED"/>
    <property type="match status" value="1"/>
</dbReference>
<name>A0A0M2HG75_9MICO</name>
<dbReference type="InterPro" id="IPR000868">
    <property type="entry name" value="Isochorismatase-like_dom"/>
</dbReference>
<evidence type="ECO:0000313" key="4">
    <source>
        <dbReference type="Proteomes" id="UP000033956"/>
    </source>
</evidence>
<keyword evidence="1 3" id="KW-0378">Hydrolase</keyword>
<dbReference type="Proteomes" id="UP000033956">
    <property type="component" value="Unassembled WGS sequence"/>
</dbReference>
<dbReference type="STRING" id="92835.RS81_00140"/>
<evidence type="ECO:0000259" key="2">
    <source>
        <dbReference type="Pfam" id="PF00857"/>
    </source>
</evidence>
<comment type="caution">
    <text evidence="3">The sequence shown here is derived from an EMBL/GenBank/DDBJ whole genome shotgun (WGS) entry which is preliminary data.</text>
</comment>
<evidence type="ECO:0000313" key="3">
    <source>
        <dbReference type="EMBL" id="KJL45659.1"/>
    </source>
</evidence>
<keyword evidence="4" id="KW-1185">Reference proteome</keyword>
<dbReference type="InterPro" id="IPR050272">
    <property type="entry name" value="Isochorismatase-like_hydrls"/>
</dbReference>
<dbReference type="EC" id="3.-.-.-" evidence="3"/>
<feature type="domain" description="Isochorismatase-like" evidence="2">
    <location>
        <begin position="13"/>
        <end position="173"/>
    </location>
</feature>